<dbReference type="GO" id="GO:0005506">
    <property type="term" value="F:iron ion binding"/>
    <property type="evidence" value="ECO:0007669"/>
    <property type="project" value="InterPro"/>
</dbReference>
<organism evidence="8 9">
    <name type="scientific">Stephania japonica</name>
    <dbReference type="NCBI Taxonomy" id="461633"/>
    <lineage>
        <taxon>Eukaryota</taxon>
        <taxon>Viridiplantae</taxon>
        <taxon>Streptophyta</taxon>
        <taxon>Embryophyta</taxon>
        <taxon>Tracheophyta</taxon>
        <taxon>Spermatophyta</taxon>
        <taxon>Magnoliopsida</taxon>
        <taxon>Ranunculales</taxon>
        <taxon>Menispermaceae</taxon>
        <taxon>Menispermoideae</taxon>
        <taxon>Cissampelideae</taxon>
        <taxon>Stephania</taxon>
    </lineage>
</organism>
<dbReference type="Proteomes" id="UP001417504">
    <property type="component" value="Unassembled WGS sequence"/>
</dbReference>
<evidence type="ECO:0000256" key="6">
    <source>
        <dbReference type="ARBA" id="ARBA00023136"/>
    </source>
</evidence>
<evidence type="ECO:0000256" key="5">
    <source>
        <dbReference type="ARBA" id="ARBA00023002"/>
    </source>
</evidence>
<evidence type="ECO:0000256" key="4">
    <source>
        <dbReference type="ARBA" id="ARBA00022989"/>
    </source>
</evidence>
<keyword evidence="6" id="KW-0472">Membrane</keyword>
<dbReference type="PANTHER" id="PTHR47956:SF107">
    <property type="entry name" value="CYTOCHROME P450 71B13-RELATED"/>
    <property type="match status" value="1"/>
</dbReference>
<dbReference type="GO" id="GO:0020037">
    <property type="term" value="F:heme binding"/>
    <property type="evidence" value="ECO:0007669"/>
    <property type="project" value="InterPro"/>
</dbReference>
<accession>A0AAP0JD19</accession>
<keyword evidence="7" id="KW-0349">Heme</keyword>
<keyword evidence="9" id="KW-1185">Reference proteome</keyword>
<dbReference type="GO" id="GO:0044550">
    <property type="term" value="P:secondary metabolite biosynthetic process"/>
    <property type="evidence" value="ECO:0007669"/>
    <property type="project" value="UniProtKB-ARBA"/>
</dbReference>
<proteinExistence type="inferred from homology"/>
<dbReference type="SUPFAM" id="SSF48264">
    <property type="entry name" value="Cytochrome P450"/>
    <property type="match status" value="1"/>
</dbReference>
<dbReference type="InterPro" id="IPR001128">
    <property type="entry name" value="Cyt_P450"/>
</dbReference>
<dbReference type="PROSITE" id="PS00086">
    <property type="entry name" value="CYTOCHROME_P450"/>
    <property type="match status" value="1"/>
</dbReference>
<comment type="caution">
    <text evidence="8">The sequence shown here is derived from an EMBL/GenBank/DDBJ whole genome shotgun (WGS) entry which is preliminary data.</text>
</comment>
<dbReference type="InterPro" id="IPR017972">
    <property type="entry name" value="Cyt_P450_CS"/>
</dbReference>
<evidence type="ECO:0008006" key="10">
    <source>
        <dbReference type="Google" id="ProtNLM"/>
    </source>
</evidence>
<keyword evidence="7" id="KW-0408">Iron</keyword>
<evidence type="ECO:0000313" key="9">
    <source>
        <dbReference type="Proteomes" id="UP001417504"/>
    </source>
</evidence>
<evidence type="ECO:0000256" key="3">
    <source>
        <dbReference type="ARBA" id="ARBA00022692"/>
    </source>
</evidence>
<keyword evidence="3" id="KW-0812">Transmembrane</keyword>
<dbReference type="AlphaFoldDB" id="A0AAP0JD19"/>
<dbReference type="Pfam" id="PF00067">
    <property type="entry name" value="p450"/>
    <property type="match status" value="1"/>
</dbReference>
<evidence type="ECO:0000313" key="8">
    <source>
        <dbReference type="EMBL" id="KAK9130816.1"/>
    </source>
</evidence>
<keyword evidence="7" id="KW-0479">Metal-binding</keyword>
<keyword evidence="4" id="KW-1133">Transmembrane helix</keyword>
<dbReference type="GO" id="GO:0016705">
    <property type="term" value="F:oxidoreductase activity, acting on paired donors, with incorporation or reduction of molecular oxygen"/>
    <property type="evidence" value="ECO:0007669"/>
    <property type="project" value="InterPro"/>
</dbReference>
<dbReference type="Gene3D" id="1.10.630.10">
    <property type="entry name" value="Cytochrome P450"/>
    <property type="match status" value="1"/>
</dbReference>
<evidence type="ECO:0000256" key="7">
    <source>
        <dbReference type="RuleBase" id="RU000461"/>
    </source>
</evidence>
<dbReference type="GO" id="GO:0004497">
    <property type="term" value="F:monooxygenase activity"/>
    <property type="evidence" value="ECO:0007669"/>
    <property type="project" value="UniProtKB-KW"/>
</dbReference>
<protein>
    <recommendedName>
        <fullName evidence="10">Cytochrome P450</fullName>
    </recommendedName>
</protein>
<evidence type="ECO:0000256" key="1">
    <source>
        <dbReference type="ARBA" id="ARBA00004167"/>
    </source>
</evidence>
<sequence length="211" mass="24058">MIMWDVSHERGDLRHKVGDDDERLVKEDDEDAFGRCFTQGGVCRQEDVHEMLAESQVLLGGFNLGDYFPSMEWIHTLTGSKERIVRLFQRFDQFFNQMIEEHLNTTTRDMFAAGTDTTFGTLVWGMTGASLQSETRTRILGRVQRLLNLKGSSVDSIDFRGHDFEFIPFGAGRRICPAITFGSTTIELALAQLLHSFDWELPSVTGKKTWI</sequence>
<keyword evidence="5 7" id="KW-0560">Oxidoreductase</keyword>
<dbReference type="EMBL" id="JBBNAE010000004">
    <property type="protein sequence ID" value="KAK9130816.1"/>
    <property type="molecule type" value="Genomic_DNA"/>
</dbReference>
<evidence type="ECO:0000256" key="2">
    <source>
        <dbReference type="ARBA" id="ARBA00010617"/>
    </source>
</evidence>
<dbReference type="InterPro" id="IPR050193">
    <property type="entry name" value="Cytochrome_P450_71"/>
</dbReference>
<dbReference type="PRINTS" id="PR00463">
    <property type="entry name" value="EP450I"/>
</dbReference>
<dbReference type="PANTHER" id="PTHR47956">
    <property type="entry name" value="CYTOCHROME P450 71B11-RELATED"/>
    <property type="match status" value="1"/>
</dbReference>
<comment type="similarity">
    <text evidence="2 7">Belongs to the cytochrome P450 family.</text>
</comment>
<gene>
    <name evidence="8" type="ORF">Sjap_011303</name>
</gene>
<reference evidence="8 9" key="1">
    <citation type="submission" date="2024-01" db="EMBL/GenBank/DDBJ databases">
        <title>Genome assemblies of Stephania.</title>
        <authorList>
            <person name="Yang L."/>
        </authorList>
    </citation>
    <scope>NUCLEOTIDE SEQUENCE [LARGE SCALE GENOMIC DNA]</scope>
    <source>
        <strain evidence="8">QJT</strain>
        <tissue evidence="8">Leaf</tissue>
    </source>
</reference>
<name>A0AAP0JD19_9MAGN</name>
<dbReference type="InterPro" id="IPR002401">
    <property type="entry name" value="Cyt_P450_E_grp-I"/>
</dbReference>
<keyword evidence="7" id="KW-0503">Monooxygenase</keyword>
<dbReference type="GO" id="GO:0016020">
    <property type="term" value="C:membrane"/>
    <property type="evidence" value="ECO:0007669"/>
    <property type="project" value="UniProtKB-SubCell"/>
</dbReference>
<dbReference type="InterPro" id="IPR036396">
    <property type="entry name" value="Cyt_P450_sf"/>
</dbReference>
<comment type="subcellular location">
    <subcellularLocation>
        <location evidence="1">Membrane</location>
        <topology evidence="1">Single-pass membrane protein</topology>
    </subcellularLocation>
</comment>